<dbReference type="SUPFAM" id="SSF51905">
    <property type="entry name" value="FAD/NAD(P)-binding domain"/>
    <property type="match status" value="2"/>
</dbReference>
<feature type="domain" description="FAD/NAD(P)-binding" evidence="1">
    <location>
        <begin position="9"/>
        <end position="250"/>
    </location>
</feature>
<reference key="2">
    <citation type="submission" date="2011-03" db="EMBL/GenBank/DDBJ databases">
        <title>Complete genome sequence of the thermoacidophilic crenarchaeon Thermoproteus uzoniensis 768-20.</title>
        <authorList>
            <person name="Mardanov A.V."/>
            <person name="Gumerov V.M."/>
            <person name="Beletsky A.V."/>
            <person name="Prokofeva M.I."/>
            <person name="Bonch-Osmolovskaya E.A."/>
            <person name="Ravin N.V."/>
            <person name="Skryabin K.G."/>
        </authorList>
    </citation>
    <scope>NUCLEOTIDE SEQUENCE</scope>
    <source>
        <strain>768-20</strain>
    </source>
</reference>
<dbReference type="AlphaFoldDB" id="F2L312"/>
<dbReference type="eggNOG" id="arCOG01064">
    <property type="taxonomic scope" value="Archaea"/>
</dbReference>
<dbReference type="InterPro" id="IPR036188">
    <property type="entry name" value="FAD/NAD-bd_sf"/>
</dbReference>
<dbReference type="Proteomes" id="UP000008138">
    <property type="component" value="Chromosome"/>
</dbReference>
<protein>
    <submittedName>
        <fullName evidence="2">FAD-dependent pyridine nucleotide-disulfide oxidoreductase</fullName>
    </submittedName>
</protein>
<dbReference type="PANTHER" id="PTHR43755">
    <property type="match status" value="1"/>
</dbReference>
<dbReference type="GO" id="GO:0016491">
    <property type="term" value="F:oxidoreductase activity"/>
    <property type="evidence" value="ECO:0007669"/>
    <property type="project" value="InterPro"/>
</dbReference>
<keyword evidence="3" id="KW-1185">Reference proteome</keyword>
<dbReference type="Pfam" id="PF07992">
    <property type="entry name" value="Pyr_redox_2"/>
    <property type="match status" value="1"/>
</dbReference>
<reference evidence="2 3" key="1">
    <citation type="journal article" date="2011" name="J. Bacteriol.">
        <title>Complete genome sequence of the thermoacidophilic crenarchaeon Thermoproteus uzoniensis 768-20.</title>
        <authorList>
            <person name="Mardanov A.V."/>
            <person name="Gumerov V.M."/>
            <person name="Beletsky A.V."/>
            <person name="Prokofeva M.I."/>
            <person name="Bonch-Osmolovskaya E.A."/>
            <person name="Ravin N.V."/>
            <person name="Skryabin K.G."/>
        </authorList>
    </citation>
    <scope>NUCLEOTIDE SEQUENCE [LARGE SCALE GENOMIC DNA]</scope>
    <source>
        <strain evidence="2 3">768-20</strain>
    </source>
</reference>
<proteinExistence type="predicted"/>
<evidence type="ECO:0000313" key="3">
    <source>
        <dbReference type="Proteomes" id="UP000008138"/>
    </source>
</evidence>
<sequence length="395" mass="43259">MPIRPHMPKKVLILGGGVGGVVAAKRIAERTRGRADVEITLISDTDYYLLPPLLVNIALGDISPQQAMLPLSRFAYRGVKTVKATVKKIDPDNRTVETDQGKFQYDYLIASLGTDFDFKSYNLAAGNHNYTLDGALKFKEALANFHGGSVVVYTPEPVYRCGVYPFEIVGQLDAIFRKRGIRDKVDITLIHPFQRPIQPLGPEAVKITEETFAAKNIRYIGGVTQPGPVDEKTKTVTVGSEKVKYDLLVVVPPSRLPKPFEGTPLTAQFPNGTWTAINVLTGRSIKYDDVYLPGEHSMPAIGLPTAGVPVHFTAMASANMVAGEILGEPVDPAQINAMTCAMDYGEFGMMFNCDIKLDLANNKAAWMGSCYSILKSPLGKLIKDLFYKTWLATTI</sequence>
<dbReference type="InterPro" id="IPR052541">
    <property type="entry name" value="SQRD"/>
</dbReference>
<evidence type="ECO:0000313" key="2">
    <source>
        <dbReference type="EMBL" id="AEA13131.1"/>
    </source>
</evidence>
<dbReference type="InterPro" id="IPR023753">
    <property type="entry name" value="FAD/NAD-binding_dom"/>
</dbReference>
<dbReference type="KEGG" id="tuz:TUZN_1665"/>
<gene>
    <name evidence="2" type="ordered locus">TUZN_1665</name>
</gene>
<evidence type="ECO:0000259" key="1">
    <source>
        <dbReference type="Pfam" id="PF07992"/>
    </source>
</evidence>
<name>F2L312_THEU7</name>
<dbReference type="Gene3D" id="3.50.50.60">
    <property type="entry name" value="FAD/NAD(P)-binding domain"/>
    <property type="match status" value="2"/>
</dbReference>
<dbReference type="STRING" id="999630.TUZN_1665"/>
<dbReference type="PANTHER" id="PTHR43755:SF1">
    <property type="entry name" value="FAD-DEPENDENT PYRIDINE NUCLEOTIDE-DISULPHIDE OXIDOREDUCTASE"/>
    <property type="match status" value="1"/>
</dbReference>
<organism evidence="2 3">
    <name type="scientific">Thermoproteus uzoniensis (strain 768-20)</name>
    <dbReference type="NCBI Taxonomy" id="999630"/>
    <lineage>
        <taxon>Archaea</taxon>
        <taxon>Thermoproteota</taxon>
        <taxon>Thermoprotei</taxon>
        <taxon>Thermoproteales</taxon>
        <taxon>Thermoproteaceae</taxon>
        <taxon>Thermoproteus</taxon>
    </lineage>
</organism>
<dbReference type="EMBL" id="CP002590">
    <property type="protein sequence ID" value="AEA13131.1"/>
    <property type="molecule type" value="Genomic_DNA"/>
</dbReference>
<accession>F2L312</accession>
<dbReference type="HOGENOM" id="CLU_030742_5_0_2"/>